<evidence type="ECO:0000313" key="6">
    <source>
        <dbReference type="Proteomes" id="UP001149140"/>
    </source>
</evidence>
<organism evidence="5 6">
    <name type="scientific">Solirubrobacter ginsenosidimutans</name>
    <dbReference type="NCBI Taxonomy" id="490573"/>
    <lineage>
        <taxon>Bacteria</taxon>
        <taxon>Bacillati</taxon>
        <taxon>Actinomycetota</taxon>
        <taxon>Thermoleophilia</taxon>
        <taxon>Solirubrobacterales</taxon>
        <taxon>Solirubrobacteraceae</taxon>
        <taxon>Solirubrobacter</taxon>
    </lineage>
</organism>
<keyword evidence="2" id="KW-0732">Signal</keyword>
<dbReference type="EMBL" id="JAPDOD010000029">
    <property type="protein sequence ID" value="MDA0163940.1"/>
    <property type="molecule type" value="Genomic_DNA"/>
</dbReference>
<dbReference type="PANTHER" id="PTHR11022">
    <property type="entry name" value="PEPTIDOGLYCAN RECOGNITION PROTEIN"/>
    <property type="match status" value="1"/>
</dbReference>
<feature type="domain" description="Peptidoglycan recognition protein family" evidence="4">
    <location>
        <begin position="158"/>
        <end position="305"/>
    </location>
</feature>
<dbReference type="RefSeq" id="WP_270043189.1">
    <property type="nucleotide sequence ID" value="NZ_JAPDOD010000029.1"/>
</dbReference>
<dbReference type="InterPro" id="IPR015510">
    <property type="entry name" value="PGRP"/>
</dbReference>
<dbReference type="PANTHER" id="PTHR11022:SF41">
    <property type="entry name" value="PEPTIDOGLYCAN-RECOGNITION PROTEIN LC-RELATED"/>
    <property type="match status" value="1"/>
</dbReference>
<dbReference type="AlphaFoldDB" id="A0A9X3MZ43"/>
<evidence type="ECO:0000259" key="3">
    <source>
        <dbReference type="SMART" id="SM00644"/>
    </source>
</evidence>
<protein>
    <submittedName>
        <fullName evidence="5">N-acetylmuramoyl-L-alanine amidase</fullName>
        <ecNumber evidence="5">3.5.1.28</ecNumber>
    </submittedName>
</protein>
<dbReference type="Pfam" id="PF01510">
    <property type="entry name" value="Amidase_2"/>
    <property type="match status" value="1"/>
</dbReference>
<dbReference type="InterPro" id="IPR006311">
    <property type="entry name" value="TAT_signal"/>
</dbReference>
<dbReference type="SMART" id="SM00701">
    <property type="entry name" value="PGRP"/>
    <property type="match status" value="1"/>
</dbReference>
<dbReference type="EC" id="3.5.1.28" evidence="5"/>
<evidence type="ECO:0000256" key="2">
    <source>
        <dbReference type="SAM" id="SignalP"/>
    </source>
</evidence>
<gene>
    <name evidence="5" type="ORF">OM076_26955</name>
</gene>
<dbReference type="InterPro" id="IPR002502">
    <property type="entry name" value="Amidase_domain"/>
</dbReference>
<proteinExistence type="inferred from homology"/>
<feature type="chain" id="PRO_5040771352" evidence="2">
    <location>
        <begin position="34"/>
        <end position="539"/>
    </location>
</feature>
<reference evidence="5" key="1">
    <citation type="submission" date="2022-10" db="EMBL/GenBank/DDBJ databases">
        <title>The WGS of Solirubrobacter ginsenosidimutans DSM 21036.</title>
        <authorList>
            <person name="Jiang Z."/>
        </authorList>
    </citation>
    <scope>NUCLEOTIDE SEQUENCE</scope>
    <source>
        <strain evidence="5">DSM 21036</strain>
    </source>
</reference>
<dbReference type="InterPro" id="IPR006619">
    <property type="entry name" value="PGRP_domain_met/bac"/>
</dbReference>
<evidence type="ECO:0000259" key="4">
    <source>
        <dbReference type="SMART" id="SM00701"/>
    </source>
</evidence>
<keyword evidence="5" id="KW-0378">Hydrolase</keyword>
<keyword evidence="6" id="KW-1185">Reference proteome</keyword>
<name>A0A9X3MZ43_9ACTN</name>
<feature type="domain" description="N-acetylmuramoyl-L-alanine amidase" evidence="3">
    <location>
        <begin position="168"/>
        <end position="334"/>
    </location>
</feature>
<dbReference type="Proteomes" id="UP001149140">
    <property type="component" value="Unassembled WGS sequence"/>
</dbReference>
<dbReference type="InterPro" id="IPR036505">
    <property type="entry name" value="Amidase/PGRP_sf"/>
</dbReference>
<dbReference type="SUPFAM" id="SSF55846">
    <property type="entry name" value="N-acetylmuramoyl-L-alanine amidase-like"/>
    <property type="match status" value="1"/>
</dbReference>
<dbReference type="GO" id="GO:0008270">
    <property type="term" value="F:zinc ion binding"/>
    <property type="evidence" value="ECO:0007669"/>
    <property type="project" value="InterPro"/>
</dbReference>
<dbReference type="SMART" id="SM00644">
    <property type="entry name" value="Ami_2"/>
    <property type="match status" value="1"/>
</dbReference>
<comment type="similarity">
    <text evidence="1">Belongs to the N-acetylmuramoyl-L-alanine amidase 2 family.</text>
</comment>
<dbReference type="PROSITE" id="PS51318">
    <property type="entry name" value="TAT"/>
    <property type="match status" value="1"/>
</dbReference>
<feature type="signal peptide" evidence="2">
    <location>
        <begin position="1"/>
        <end position="33"/>
    </location>
</feature>
<dbReference type="Gene3D" id="3.40.80.10">
    <property type="entry name" value="Peptidoglycan recognition protein-like"/>
    <property type="match status" value="1"/>
</dbReference>
<evidence type="ECO:0000313" key="5">
    <source>
        <dbReference type="EMBL" id="MDA0163940.1"/>
    </source>
</evidence>
<evidence type="ECO:0000256" key="1">
    <source>
        <dbReference type="ARBA" id="ARBA00007553"/>
    </source>
</evidence>
<accession>A0A9X3MZ43</accession>
<dbReference type="GO" id="GO:0009253">
    <property type="term" value="P:peptidoglycan catabolic process"/>
    <property type="evidence" value="ECO:0007669"/>
    <property type="project" value="InterPro"/>
</dbReference>
<dbReference type="GO" id="GO:0008745">
    <property type="term" value="F:N-acetylmuramoyl-L-alanine amidase activity"/>
    <property type="evidence" value="ECO:0007669"/>
    <property type="project" value="UniProtKB-EC"/>
</dbReference>
<dbReference type="CDD" id="cd06583">
    <property type="entry name" value="PGRP"/>
    <property type="match status" value="1"/>
</dbReference>
<sequence length="539" mass="56655">MVGPHRLTRRQALRLGAGVAALGALRVPSPALAAAHDSAVFELALPDGLAHASTARWHSTTVLQAPRRFDLAGLRWARAANFQAQIRTRPAGGRWTRWTPLPASHGTVNGTDPVFTGTADELQLRHRGGVAGLKVRFVRALPHAPAAHARAAQAGGAPAIVPRANWGADQVPPRAAPSYGTVQAAFVHHTVTAVDYAPEESAGIVLGIARYHRDSNGWNDIGYNFLVDRYGVVFEGRAGGVEAAVIGAQAQGWNSVSTGIACLGTFTNIPLDAPAMESLARLIGWKLSLHGVPVAGQVTLESGGGESNRYPSGQLVAFDRVSGHRDGCQTSCPGEQLYAQLPDLRARAAKYSHPVSAITVKASSQKGAKPTNVSGVLRFADGSSPAGATLTVEYLTGASAWSPVTTTVCGLDGSWATSAQLPASGKVRAVFAGDATRGRLESAPISVLVVPSMTLTSDKRRAKAGTSFAVSGTVAPSGPLVQCLLERQVGTRWVTVQRKRIAVRAGRFETKVRPTKAGLYRVSIIAEGVTRRRTLRAVH</sequence>
<comment type="caution">
    <text evidence="5">The sequence shown here is derived from an EMBL/GenBank/DDBJ whole genome shotgun (WGS) entry which is preliminary data.</text>
</comment>